<evidence type="ECO:0000259" key="6">
    <source>
        <dbReference type="Pfam" id="PF06803"/>
    </source>
</evidence>
<evidence type="ECO:0000256" key="5">
    <source>
        <dbReference type="SAM" id="Phobius"/>
    </source>
</evidence>
<dbReference type="AlphaFoldDB" id="A0A2N0Z137"/>
<comment type="caution">
    <text evidence="7">The sequence shown here is derived from an EMBL/GenBank/DDBJ whole genome shotgun (WGS) entry which is preliminary data.</text>
</comment>
<dbReference type="GO" id="GO:0008168">
    <property type="term" value="F:methyltransferase activity"/>
    <property type="evidence" value="ECO:0007669"/>
    <property type="project" value="UniProtKB-KW"/>
</dbReference>
<evidence type="ECO:0000313" key="8">
    <source>
        <dbReference type="Proteomes" id="UP000233375"/>
    </source>
</evidence>
<dbReference type="GO" id="GO:0012505">
    <property type="term" value="C:endomembrane system"/>
    <property type="evidence" value="ECO:0007669"/>
    <property type="project" value="UniProtKB-SubCell"/>
</dbReference>
<gene>
    <name evidence="7" type="ORF">CWS01_13185</name>
</gene>
<dbReference type="GO" id="GO:0032259">
    <property type="term" value="P:methylation"/>
    <property type="evidence" value="ECO:0007669"/>
    <property type="project" value="UniProtKB-KW"/>
</dbReference>
<keyword evidence="8" id="KW-1185">Reference proteome</keyword>
<dbReference type="InterPro" id="IPR010652">
    <property type="entry name" value="DUF1232"/>
</dbReference>
<evidence type="ECO:0000256" key="2">
    <source>
        <dbReference type="ARBA" id="ARBA00022692"/>
    </source>
</evidence>
<keyword evidence="7" id="KW-0489">Methyltransferase</keyword>
<accession>A0A2N0Z137</accession>
<name>A0A2N0Z137_9BACI</name>
<dbReference type="Pfam" id="PF06803">
    <property type="entry name" value="DUF1232"/>
    <property type="match status" value="1"/>
</dbReference>
<keyword evidence="3 5" id="KW-1133">Transmembrane helix</keyword>
<reference evidence="7 8" key="1">
    <citation type="journal article" date="2003" name="Int. J. Syst. Evol. Microbiol.">
        <title>Bacillus nealsonii sp. nov., isolated from a spacecraft-assembly facility, whose spores are gamma-radiation resistant.</title>
        <authorList>
            <person name="Venkateswaran K."/>
            <person name="Kempf M."/>
            <person name="Chen F."/>
            <person name="Satomi M."/>
            <person name="Nicholson W."/>
            <person name="Kern R."/>
        </authorList>
    </citation>
    <scope>NUCLEOTIDE SEQUENCE [LARGE SCALE GENOMIC DNA]</scope>
    <source>
        <strain evidence="7 8">FO-92</strain>
    </source>
</reference>
<feature type="domain" description="DUF1232" evidence="6">
    <location>
        <begin position="78"/>
        <end position="110"/>
    </location>
</feature>
<organism evidence="7 8">
    <name type="scientific">Niallia nealsonii</name>
    <dbReference type="NCBI Taxonomy" id="115979"/>
    <lineage>
        <taxon>Bacteria</taxon>
        <taxon>Bacillati</taxon>
        <taxon>Bacillota</taxon>
        <taxon>Bacilli</taxon>
        <taxon>Bacillales</taxon>
        <taxon>Bacillaceae</taxon>
        <taxon>Niallia</taxon>
    </lineage>
</organism>
<feature type="transmembrane region" description="Helical" evidence="5">
    <location>
        <begin position="72"/>
        <end position="91"/>
    </location>
</feature>
<evidence type="ECO:0000256" key="3">
    <source>
        <dbReference type="ARBA" id="ARBA00022989"/>
    </source>
</evidence>
<evidence type="ECO:0000256" key="4">
    <source>
        <dbReference type="ARBA" id="ARBA00023136"/>
    </source>
</evidence>
<keyword evidence="2 5" id="KW-0812">Transmembrane</keyword>
<protein>
    <submittedName>
        <fullName evidence="7">Methyltransferase type 11</fullName>
    </submittedName>
</protein>
<comment type="subcellular location">
    <subcellularLocation>
        <location evidence="1">Endomembrane system</location>
        <topology evidence="1">Multi-pass membrane protein</topology>
    </subcellularLocation>
</comment>
<evidence type="ECO:0000313" key="7">
    <source>
        <dbReference type="EMBL" id="PKG23230.1"/>
    </source>
</evidence>
<sequence>MLFKKRTIKNGYKKHQKEAEKLVDNPKRLESLLKKIIPKTASNKKGLAEIWDDFLLLISLTKSWYKGEYRQISKKSMVMVIAGFLYFFSPIDLIPDFIFGLGILDDAIVLKFLISNLTKELEHYKQWQKIHDSASDSSL</sequence>
<dbReference type="Proteomes" id="UP000233375">
    <property type="component" value="Unassembled WGS sequence"/>
</dbReference>
<evidence type="ECO:0000256" key="1">
    <source>
        <dbReference type="ARBA" id="ARBA00004127"/>
    </source>
</evidence>
<dbReference type="RefSeq" id="WP_101177670.1">
    <property type="nucleotide sequence ID" value="NZ_PISE01000027.1"/>
</dbReference>
<keyword evidence="7" id="KW-0808">Transferase</keyword>
<dbReference type="EMBL" id="PISE01000027">
    <property type="protein sequence ID" value="PKG23230.1"/>
    <property type="molecule type" value="Genomic_DNA"/>
</dbReference>
<dbReference type="OrthoDB" id="9793277at2"/>
<proteinExistence type="predicted"/>
<keyword evidence="4 5" id="KW-0472">Membrane</keyword>